<proteinExistence type="predicted"/>
<keyword evidence="2" id="KW-1185">Reference proteome</keyword>
<gene>
    <name evidence="1" type="ORF">MLD38_002999</name>
</gene>
<protein>
    <submittedName>
        <fullName evidence="1">Uncharacterized protein</fullName>
    </submittedName>
</protein>
<sequence length="415" mass="45309">MHTNESPAASDQDLPTHTIRSLANNHAGSSEKNISSLLLGSQDIQNGGQAGLAKSEGHEGPSVLRLPQAGEPSLPLISNAGDAAVGQRKLNNFYLNYIYVDSDDGMVDSDRSPVTANMVGNSIDCPPWMGQESHQPSPPQTSRNSDSASVQSPSSSSGDTQGLTDRIVFKLFGTEPNDFPHLLCSQILGWLSHSPTDIESHIRPGCVILTTNLRQPEDAWEELSYDMSSRISRLLDVSDDNFWKGGWMYIWVPHQIALIYEGNVVIEKSLPLMDMCGSSILSIRPTAVTISERSSKASISASQHLGEALTIMCFGRYLIQQTIEELVDGNDRPDLREEVQCVKISCSIAATLGRGFIETEDCGLPGSFFPFIVAEENVCQEIRTLKDVLEFSGRDTDARGHVEFGSEESSIRLHT</sequence>
<dbReference type="EMBL" id="CM042881">
    <property type="protein sequence ID" value="KAI4384915.1"/>
    <property type="molecule type" value="Genomic_DNA"/>
</dbReference>
<reference evidence="2" key="1">
    <citation type="journal article" date="2023" name="Front. Plant Sci.">
        <title>Chromosomal-level genome assembly of Melastoma candidum provides insights into trichome evolution.</title>
        <authorList>
            <person name="Zhong Y."/>
            <person name="Wu W."/>
            <person name="Sun C."/>
            <person name="Zou P."/>
            <person name="Liu Y."/>
            <person name="Dai S."/>
            <person name="Zhou R."/>
        </authorList>
    </citation>
    <scope>NUCLEOTIDE SEQUENCE [LARGE SCALE GENOMIC DNA]</scope>
</reference>
<accession>A0ACB9S0N3</accession>
<comment type="caution">
    <text evidence="1">The sequence shown here is derived from an EMBL/GenBank/DDBJ whole genome shotgun (WGS) entry which is preliminary data.</text>
</comment>
<evidence type="ECO:0000313" key="2">
    <source>
        <dbReference type="Proteomes" id="UP001057402"/>
    </source>
</evidence>
<name>A0ACB9S0N3_9MYRT</name>
<organism evidence="1 2">
    <name type="scientific">Melastoma candidum</name>
    <dbReference type="NCBI Taxonomy" id="119954"/>
    <lineage>
        <taxon>Eukaryota</taxon>
        <taxon>Viridiplantae</taxon>
        <taxon>Streptophyta</taxon>
        <taxon>Embryophyta</taxon>
        <taxon>Tracheophyta</taxon>
        <taxon>Spermatophyta</taxon>
        <taxon>Magnoliopsida</taxon>
        <taxon>eudicotyledons</taxon>
        <taxon>Gunneridae</taxon>
        <taxon>Pentapetalae</taxon>
        <taxon>rosids</taxon>
        <taxon>malvids</taxon>
        <taxon>Myrtales</taxon>
        <taxon>Melastomataceae</taxon>
        <taxon>Melastomatoideae</taxon>
        <taxon>Melastomateae</taxon>
        <taxon>Melastoma</taxon>
    </lineage>
</organism>
<evidence type="ECO:0000313" key="1">
    <source>
        <dbReference type="EMBL" id="KAI4384915.1"/>
    </source>
</evidence>
<dbReference type="Proteomes" id="UP001057402">
    <property type="component" value="Chromosome 2"/>
</dbReference>